<dbReference type="Proteomes" id="UP001230649">
    <property type="component" value="Unassembled WGS sequence"/>
</dbReference>
<accession>A0ACC2VQK5</accession>
<dbReference type="EMBL" id="JASBWS010000071">
    <property type="protein sequence ID" value="KAJ9101011.1"/>
    <property type="molecule type" value="Genomic_DNA"/>
</dbReference>
<comment type="caution">
    <text evidence="1">The sequence shown here is derived from an EMBL/GenBank/DDBJ whole genome shotgun (WGS) entry which is preliminary data.</text>
</comment>
<organism evidence="1 2">
    <name type="scientific">Naganishia adeliensis</name>
    <dbReference type="NCBI Taxonomy" id="92952"/>
    <lineage>
        <taxon>Eukaryota</taxon>
        <taxon>Fungi</taxon>
        <taxon>Dikarya</taxon>
        <taxon>Basidiomycota</taxon>
        <taxon>Agaricomycotina</taxon>
        <taxon>Tremellomycetes</taxon>
        <taxon>Filobasidiales</taxon>
        <taxon>Filobasidiaceae</taxon>
        <taxon>Naganishia</taxon>
    </lineage>
</organism>
<protein>
    <submittedName>
        <fullName evidence="1">Uncharacterized protein</fullName>
    </submittedName>
</protein>
<evidence type="ECO:0000313" key="2">
    <source>
        <dbReference type="Proteomes" id="UP001230649"/>
    </source>
</evidence>
<reference evidence="1" key="1">
    <citation type="submission" date="2023-04" db="EMBL/GenBank/DDBJ databases">
        <title>Draft Genome sequencing of Naganishia species isolated from polar environments using Oxford Nanopore Technology.</title>
        <authorList>
            <person name="Leo P."/>
            <person name="Venkateswaran K."/>
        </authorList>
    </citation>
    <scope>NUCLEOTIDE SEQUENCE</scope>
    <source>
        <strain evidence="1">MNA-CCFEE 5262</strain>
    </source>
</reference>
<gene>
    <name evidence="1" type="ORF">QFC20_005295</name>
</gene>
<evidence type="ECO:0000313" key="1">
    <source>
        <dbReference type="EMBL" id="KAJ9101011.1"/>
    </source>
</evidence>
<name>A0ACC2VQK5_9TREE</name>
<proteinExistence type="predicted"/>
<sequence length="1122" mass="122921">MPPFTPVPLVSGIKDKPDAVLHVGETIYVASAAGLQVYDVQYPQDGESLPSADWGNVLDLGKVVGSSFPRAKLVRTKKGIARRPVDQLGWIEDTNSLVVLSDSQITLWDLPELKRPTVLTNLKNVQSFGVHNTLQPLGSLVAKKKKKPSNGTADIGSSADDSQAPENAEEEQVVVSTLVVGCRKKVAVISWSGGKPLGGTKDLALPHSPRLVLFPSPTSPGTTHLHVSPSEYYLLRIPNWPSPSSTPLTISEAPPVVVPSTAVGGPSDRVGRNASPGPTGERAATPASNTAAPMGTNNQANSTVGGGVTGAFSGLGGYMGKGLGVLRAGSGSSGKIVGCAVTDDVGAGEDGGAANGHVLVVREAFTNPYVLSVLPPPTHPSQTGSATSSIIEIRLASSLTVQQLIRLPTSIPSSSPAAGTNAAQAGSTIRCLSTTQQWTRHRPTQSSVGAGPVVGVYVSTPNDKLQLQTDGCTLWGLRREPWRDQVDELLRRGWFADGLGLLRSLRWMSNGIEGEDSDDYERRLKTLSALSLFSTEQWTSAFNEFIKLDITPAKIVALFPADQISGRLHVPQDEWVPLFGGPVGGRLVPAPLEDEETHGRDKKDGKGVLSHMTHLGLGRKSSIDTLADKASLRESVRTVGADDETGSSGESVKEFAVYPPAAVENLMVYLSDRRQKLAGAIANLDKPLPPIESLPALKTVTTTELIHYPSVPMTELTPEELVRVSQIVYTALIKVYLMIRPSLVGSLCRIENWCEVEEVEELLKERSRFSDLIDLYQGKKMHQKALELLREQSIDEEDKLDKLDPTIRYLQKLGPEHVDLIFSEAKWVFQEDAQMASRIFIADEPEVEALPRHRVAEYLEQLDKPTCVRYLEHIINELGEAGPDFHDKLAELYLAEARRQWTKGNEDPDTQSYKRLLEFLQNSTQYRPERLLGRSEVEDMPRARALLLGRLGNHEAALQIYVNRLESYSDAEDYCAKIYQSQPDPKGVFLQLLRIYLRPNGTQQPKLEPALKLIATHGTRVDAQEVLALLPPFVTMNDVHEFFVKTLRDGHAKMNQSRITKQLLKTRKEQVDRGLMRMQQKRVRITDIRICPQCHKRIGQSAIAVHAPSGVVTHYQCRREGR</sequence>
<keyword evidence="2" id="KW-1185">Reference proteome</keyword>